<dbReference type="Pfam" id="PF08541">
    <property type="entry name" value="ACP_syn_III_C"/>
    <property type="match status" value="1"/>
</dbReference>
<keyword evidence="8" id="KW-1185">Reference proteome</keyword>
<keyword evidence="3" id="KW-0808">Transferase</keyword>
<feature type="domain" description="FAE" evidence="5">
    <location>
        <begin position="77"/>
        <end position="226"/>
    </location>
</feature>
<dbReference type="GO" id="GO:0006633">
    <property type="term" value="P:fatty acid biosynthetic process"/>
    <property type="evidence" value="ECO:0007669"/>
    <property type="project" value="InterPro"/>
</dbReference>
<comment type="similarity">
    <text evidence="1">Belongs to the thiolase-like superfamily. Chalcone/stilbene synthases family.</text>
</comment>
<evidence type="ECO:0000259" key="6">
    <source>
        <dbReference type="Pfam" id="PF08541"/>
    </source>
</evidence>
<reference evidence="7" key="1">
    <citation type="submission" date="2021-01" db="EMBL/GenBank/DDBJ databases">
        <title>Adiantum capillus-veneris genome.</title>
        <authorList>
            <person name="Fang Y."/>
            <person name="Liao Q."/>
        </authorList>
    </citation>
    <scope>NUCLEOTIDE SEQUENCE</scope>
    <source>
        <strain evidence="7">H3</strain>
        <tissue evidence="7">Leaf</tissue>
    </source>
</reference>
<evidence type="ECO:0000313" key="8">
    <source>
        <dbReference type="Proteomes" id="UP000886520"/>
    </source>
</evidence>
<feature type="domain" description="Beta-ketoacyl-[acyl-carrier-protein] synthase III C-terminal" evidence="6">
    <location>
        <begin position="245"/>
        <end position="325"/>
    </location>
</feature>
<dbReference type="GO" id="GO:0016020">
    <property type="term" value="C:membrane"/>
    <property type="evidence" value="ECO:0007669"/>
    <property type="project" value="InterPro"/>
</dbReference>
<keyword evidence="4" id="KW-0012">Acyltransferase</keyword>
<gene>
    <name evidence="7" type="ORF">GOP47_0023794</name>
</gene>
<dbReference type="PANTHER" id="PTHR31561">
    <property type="entry name" value="3-KETOACYL-COA SYNTHASE"/>
    <property type="match status" value="1"/>
</dbReference>
<dbReference type="Gene3D" id="3.40.47.10">
    <property type="match status" value="1"/>
</dbReference>
<organism evidence="7 8">
    <name type="scientific">Adiantum capillus-veneris</name>
    <name type="common">Maidenhair fern</name>
    <dbReference type="NCBI Taxonomy" id="13818"/>
    <lineage>
        <taxon>Eukaryota</taxon>
        <taxon>Viridiplantae</taxon>
        <taxon>Streptophyta</taxon>
        <taxon>Embryophyta</taxon>
        <taxon>Tracheophyta</taxon>
        <taxon>Polypodiopsida</taxon>
        <taxon>Polypodiidae</taxon>
        <taxon>Polypodiales</taxon>
        <taxon>Pteridineae</taxon>
        <taxon>Pteridaceae</taxon>
        <taxon>Vittarioideae</taxon>
        <taxon>Adiantum</taxon>
    </lineage>
</organism>
<evidence type="ECO:0000256" key="4">
    <source>
        <dbReference type="ARBA" id="ARBA00023315"/>
    </source>
</evidence>
<dbReference type="SUPFAM" id="SSF53901">
    <property type="entry name" value="Thiolase-like"/>
    <property type="match status" value="2"/>
</dbReference>
<evidence type="ECO:0000256" key="1">
    <source>
        <dbReference type="ARBA" id="ARBA00005531"/>
    </source>
</evidence>
<dbReference type="EMBL" id="JABFUD020000023">
    <property type="protein sequence ID" value="KAI5061289.1"/>
    <property type="molecule type" value="Genomic_DNA"/>
</dbReference>
<dbReference type="InterPro" id="IPR012392">
    <property type="entry name" value="3-ktacl-CoA_syn"/>
</dbReference>
<dbReference type="Proteomes" id="UP000886520">
    <property type="component" value="Chromosome 23"/>
</dbReference>
<dbReference type="Pfam" id="PF08392">
    <property type="entry name" value="FAE1_CUT1_RppA"/>
    <property type="match status" value="2"/>
</dbReference>
<evidence type="ECO:0000256" key="2">
    <source>
        <dbReference type="ARBA" id="ARBA00012307"/>
    </source>
</evidence>
<proteinExistence type="inferred from homology"/>
<evidence type="ECO:0000259" key="5">
    <source>
        <dbReference type="Pfam" id="PF08392"/>
    </source>
</evidence>
<name>A0A9D4U6C3_ADICA</name>
<accession>A0A9D4U6C3</accession>
<dbReference type="AlphaFoldDB" id="A0A9D4U6C3"/>
<dbReference type="EC" id="2.3.1.199" evidence="2"/>
<protein>
    <recommendedName>
        <fullName evidence="2">very-long-chain 3-oxoacyl-CoA synthase</fullName>
        <ecNumber evidence="2">2.3.1.199</ecNumber>
    </recommendedName>
</protein>
<dbReference type="CDD" id="cd00831">
    <property type="entry name" value="CHS_like"/>
    <property type="match status" value="1"/>
</dbReference>
<evidence type="ECO:0000256" key="3">
    <source>
        <dbReference type="ARBA" id="ARBA00022679"/>
    </source>
</evidence>
<comment type="caution">
    <text evidence="7">The sequence shown here is derived from an EMBL/GenBank/DDBJ whole genome shotgun (WGS) entry which is preliminary data.</text>
</comment>
<dbReference type="GO" id="GO:0009922">
    <property type="term" value="F:fatty acid elongase activity"/>
    <property type="evidence" value="ECO:0007669"/>
    <property type="project" value="UniProtKB-EC"/>
</dbReference>
<feature type="domain" description="FAE" evidence="5">
    <location>
        <begin position="11"/>
        <end position="75"/>
    </location>
</feature>
<dbReference type="InterPro" id="IPR013601">
    <property type="entry name" value="FAE1_typ3_polyketide_synth"/>
</dbReference>
<dbReference type="OrthoDB" id="329835at2759"/>
<dbReference type="InterPro" id="IPR016039">
    <property type="entry name" value="Thiolase-like"/>
</dbReference>
<dbReference type="InterPro" id="IPR013747">
    <property type="entry name" value="ACP_syn_III_C"/>
</dbReference>
<sequence length="376" mass="42086">MALFLFLIKIRRKPAVYVIDYSCAKCPDDTKTSLETMFYFLKGLGNIRDRDILFQSKVFLKSGIGEEAHVPRANLTKGMGCSASLISLGLARDLLQVHRNTARYALIASSEVIQALYVGKERPMMVTNCLFRSAGNAVVLSNRREDKKRAKMEVMHVVRVNTARHDDAHHVVEMREDEEGICGASLSPQLVKIASDALTANIERLAPRVLPLTELCKAGWNMVQKNVLKKKAVQPFVPNFKLAFEHFCIHPGGRAVIEGVGKGLKLSPYDIEPSAMALHRFGNTSCSGVWYTLAYMEAKERLKRGDRVWQIGLGSGFKCTSAVLRVLKDLHCEHNNPWSDCVHRYPVCEDLQMQPHIASLIASMHKYLDVPPPKVS</sequence>
<evidence type="ECO:0000313" key="7">
    <source>
        <dbReference type="EMBL" id="KAI5061289.1"/>
    </source>
</evidence>